<organism evidence="13 14">
    <name type="scientific">Nitrosococcus watsoni (strain C-113)</name>
    <dbReference type="NCBI Taxonomy" id="105559"/>
    <lineage>
        <taxon>Bacteria</taxon>
        <taxon>Pseudomonadati</taxon>
        <taxon>Pseudomonadota</taxon>
        <taxon>Gammaproteobacteria</taxon>
        <taxon>Chromatiales</taxon>
        <taxon>Chromatiaceae</taxon>
        <taxon>Nitrosococcus</taxon>
    </lineage>
</organism>
<keyword evidence="10 11" id="KW-0472">Membrane</keyword>
<evidence type="ECO:0000259" key="12">
    <source>
        <dbReference type="Pfam" id="PF01435"/>
    </source>
</evidence>
<evidence type="ECO:0000256" key="9">
    <source>
        <dbReference type="ARBA" id="ARBA00023049"/>
    </source>
</evidence>
<sequence length="671" mass="73937">MDFFQAQNDARRNTNRFVLLFIVAVIVLVLLTNLLVMAFMGAFSAYFGNDLVTGRYVDSMLVSNGNSVDILSWAFWEAMLRAFDWQMFFGIGFIVTAIVAVASFYKMMVLSSGGKVVAEMLGGRLLRPNTELPSSEHKVLNIVEEMAIASGTPVPLVYVLPEAGINAFAAGFTPGDAVIGITEGSIRHLNRDQLQGVIAHEFSHILNGDIRLNIRLMGLLHGILIISIIGSYLLRCRSFSRGRRSDNTVATVFLGLGLVAIGSVGSFFGSLIKASVSRQREYLADASAVQFTRNPDGIADALKKIGGFAEGSMLESPSAAEVSHAFFANGIRSMLASFLATHPPLDDRIRRIQPHWNGKFLEAGRQADERMSAETLEPIANRSFPFQGAVSPVVADIAFAMNHVGRPQQQHLEYARSLIEQIPDTLIEAVREPYGARALIHALVINKDSEVRKSQLEHLKKQGDQGVYELTARLLAPVDALGNQFRLPLIELSVASMRQLSLSQYQLFKKNLSVLIEADNKISVFQWALQKIVFHNLDSVFNKHPAFSTIGKYSDLSQLENEIGILLSLLVHAEHDNYKDAEKAFRAGKKKLANIHINLLQSSVINLNELDTAIDRLALLKPLLKPRVLKACVASITVNNHVSVIEAELLRAFSAAIDCPMPLLLNTLNKR</sequence>
<dbReference type="GO" id="GO:0004222">
    <property type="term" value="F:metalloendopeptidase activity"/>
    <property type="evidence" value="ECO:0007669"/>
    <property type="project" value="InterPro"/>
</dbReference>
<evidence type="ECO:0000256" key="1">
    <source>
        <dbReference type="ARBA" id="ARBA00001947"/>
    </source>
</evidence>
<evidence type="ECO:0000256" key="2">
    <source>
        <dbReference type="ARBA" id="ARBA00022475"/>
    </source>
</evidence>
<name>D8K5N1_NITWC</name>
<feature type="domain" description="Peptidase M48" evidence="12">
    <location>
        <begin position="135"/>
        <end position="353"/>
    </location>
</feature>
<dbReference type="STRING" id="105559.Nwat_1282"/>
<keyword evidence="3" id="KW-0645">Protease</keyword>
<evidence type="ECO:0000256" key="11">
    <source>
        <dbReference type="SAM" id="Phobius"/>
    </source>
</evidence>
<keyword evidence="7" id="KW-0862">Zinc</keyword>
<proteinExistence type="predicted"/>
<keyword evidence="6" id="KW-0378">Hydrolase</keyword>
<keyword evidence="9" id="KW-0482">Metalloprotease</keyword>
<keyword evidence="4 11" id="KW-0812">Transmembrane</keyword>
<evidence type="ECO:0000256" key="3">
    <source>
        <dbReference type="ARBA" id="ARBA00022670"/>
    </source>
</evidence>
<dbReference type="GO" id="GO:0006508">
    <property type="term" value="P:proteolysis"/>
    <property type="evidence" value="ECO:0007669"/>
    <property type="project" value="UniProtKB-KW"/>
</dbReference>
<evidence type="ECO:0000256" key="10">
    <source>
        <dbReference type="ARBA" id="ARBA00023136"/>
    </source>
</evidence>
<dbReference type="OrthoDB" id="15218at2"/>
<evidence type="ECO:0000256" key="7">
    <source>
        <dbReference type="ARBA" id="ARBA00022833"/>
    </source>
</evidence>
<dbReference type="GO" id="GO:0046872">
    <property type="term" value="F:metal ion binding"/>
    <property type="evidence" value="ECO:0007669"/>
    <property type="project" value="UniProtKB-KW"/>
</dbReference>
<dbReference type="PANTHER" id="PTHR43221:SF2">
    <property type="entry name" value="PROTEASE HTPX HOMOLOG"/>
    <property type="match status" value="1"/>
</dbReference>
<evidence type="ECO:0000256" key="6">
    <source>
        <dbReference type="ARBA" id="ARBA00022801"/>
    </source>
</evidence>
<dbReference type="RefSeq" id="WP_013220304.1">
    <property type="nucleotide sequence ID" value="NC_014315.1"/>
</dbReference>
<dbReference type="AlphaFoldDB" id="D8K5N1"/>
<dbReference type="InterPro" id="IPR050083">
    <property type="entry name" value="HtpX_protease"/>
</dbReference>
<reference evidence="13 14" key="1">
    <citation type="submission" date="2010-06" db="EMBL/GenBank/DDBJ databases">
        <title>Complete sequence of chromosome of Nitrosococcus watsoni C-113.</title>
        <authorList>
            <consortium name="US DOE Joint Genome Institute"/>
            <person name="Lucas S."/>
            <person name="Copeland A."/>
            <person name="Lapidus A."/>
            <person name="Cheng J.-F."/>
            <person name="Bruce D."/>
            <person name="Goodwin L."/>
            <person name="Pitluck S."/>
            <person name="Malfatti S.A."/>
            <person name="Chain P.S.G."/>
            <person name="Land M."/>
            <person name="Hauser L."/>
            <person name="Kyrpides N."/>
            <person name="Ivanova N."/>
            <person name="Cambell M.A."/>
            <person name="Heidelberg J.F."/>
            <person name="Klotz M.G."/>
            <person name="Woyke T."/>
        </authorList>
    </citation>
    <scope>NUCLEOTIDE SEQUENCE [LARGE SCALE GENOMIC DNA]</scope>
    <source>
        <strain evidence="13 14">C-113</strain>
    </source>
</reference>
<accession>D8K5N1</accession>
<dbReference type="KEGG" id="nwa:Nwat_1282"/>
<keyword evidence="8 11" id="KW-1133">Transmembrane helix</keyword>
<gene>
    <name evidence="13" type="ordered locus">Nwat_1282</name>
</gene>
<dbReference type="eggNOG" id="COG0501">
    <property type="taxonomic scope" value="Bacteria"/>
</dbReference>
<feature type="transmembrane region" description="Helical" evidence="11">
    <location>
        <begin position="249"/>
        <end position="272"/>
    </location>
</feature>
<dbReference type="EMBL" id="CP002086">
    <property type="protein sequence ID" value="ADJ28208.1"/>
    <property type="molecule type" value="Genomic_DNA"/>
</dbReference>
<evidence type="ECO:0000313" key="13">
    <source>
        <dbReference type="EMBL" id="ADJ28208.1"/>
    </source>
</evidence>
<dbReference type="CDD" id="cd07340">
    <property type="entry name" value="M48B_Htpx_like"/>
    <property type="match status" value="1"/>
</dbReference>
<keyword evidence="2" id="KW-1003">Cell membrane</keyword>
<keyword evidence="14" id="KW-1185">Reference proteome</keyword>
<dbReference type="PANTHER" id="PTHR43221">
    <property type="entry name" value="PROTEASE HTPX"/>
    <property type="match status" value="1"/>
</dbReference>
<protein>
    <submittedName>
        <fullName evidence="13">Peptidase M48 Ste24p</fullName>
    </submittedName>
</protein>
<evidence type="ECO:0000256" key="5">
    <source>
        <dbReference type="ARBA" id="ARBA00022723"/>
    </source>
</evidence>
<feature type="transmembrane region" description="Helical" evidence="11">
    <location>
        <begin position="85"/>
        <end position="105"/>
    </location>
</feature>
<evidence type="ECO:0000256" key="8">
    <source>
        <dbReference type="ARBA" id="ARBA00022989"/>
    </source>
</evidence>
<keyword evidence="5" id="KW-0479">Metal-binding</keyword>
<dbReference type="Proteomes" id="UP000000393">
    <property type="component" value="Chromosome"/>
</dbReference>
<dbReference type="Gene3D" id="3.30.2010.10">
    <property type="entry name" value="Metalloproteases ('zincins'), catalytic domain"/>
    <property type="match status" value="1"/>
</dbReference>
<dbReference type="HOGENOM" id="CLU_024494_0_0_6"/>
<dbReference type="Pfam" id="PF01435">
    <property type="entry name" value="Peptidase_M48"/>
    <property type="match status" value="1"/>
</dbReference>
<feature type="transmembrane region" description="Helical" evidence="11">
    <location>
        <begin position="17"/>
        <end position="47"/>
    </location>
</feature>
<comment type="cofactor">
    <cofactor evidence="1">
        <name>Zn(2+)</name>
        <dbReference type="ChEBI" id="CHEBI:29105"/>
    </cofactor>
</comment>
<feature type="transmembrane region" description="Helical" evidence="11">
    <location>
        <begin position="216"/>
        <end position="234"/>
    </location>
</feature>
<evidence type="ECO:0000256" key="4">
    <source>
        <dbReference type="ARBA" id="ARBA00022692"/>
    </source>
</evidence>
<evidence type="ECO:0000313" key="14">
    <source>
        <dbReference type="Proteomes" id="UP000000393"/>
    </source>
</evidence>
<dbReference type="InterPro" id="IPR001915">
    <property type="entry name" value="Peptidase_M48"/>
</dbReference>